<accession>A0A559K324</accession>
<comment type="caution">
    <text evidence="2">The sequence shown here is derived from an EMBL/GenBank/DDBJ whole genome shotgun (WGS) entry which is preliminary data.</text>
</comment>
<evidence type="ECO:0000256" key="1">
    <source>
        <dbReference type="SAM" id="SignalP"/>
    </source>
</evidence>
<protein>
    <submittedName>
        <fullName evidence="2">Extracellular solute-binding protein</fullName>
    </submittedName>
</protein>
<feature type="chain" id="PRO_5039649187" evidence="1">
    <location>
        <begin position="24"/>
        <end position="539"/>
    </location>
</feature>
<evidence type="ECO:0000313" key="3">
    <source>
        <dbReference type="Proteomes" id="UP000317036"/>
    </source>
</evidence>
<keyword evidence="1" id="KW-0732">Signal</keyword>
<evidence type="ECO:0000313" key="2">
    <source>
        <dbReference type="EMBL" id="TVY06553.1"/>
    </source>
</evidence>
<organism evidence="2 3">
    <name type="scientific">Paenibacillus cremeus</name>
    <dbReference type="NCBI Taxonomy" id="2163881"/>
    <lineage>
        <taxon>Bacteria</taxon>
        <taxon>Bacillati</taxon>
        <taxon>Bacillota</taxon>
        <taxon>Bacilli</taxon>
        <taxon>Bacillales</taxon>
        <taxon>Paenibacillaceae</taxon>
        <taxon>Paenibacillus</taxon>
    </lineage>
</organism>
<dbReference type="AlphaFoldDB" id="A0A559K324"/>
<dbReference type="InterPro" id="IPR006059">
    <property type="entry name" value="SBP"/>
</dbReference>
<feature type="signal peptide" evidence="1">
    <location>
        <begin position="1"/>
        <end position="23"/>
    </location>
</feature>
<dbReference type="RefSeq" id="WP_144853631.1">
    <property type="nucleotide sequence ID" value="NZ_VNJI01000052.1"/>
</dbReference>
<dbReference type="Gene3D" id="3.40.190.10">
    <property type="entry name" value="Periplasmic binding protein-like II"/>
    <property type="match status" value="2"/>
</dbReference>
<proteinExistence type="predicted"/>
<dbReference type="InterPro" id="IPR050490">
    <property type="entry name" value="Bact_solute-bd_prot1"/>
</dbReference>
<dbReference type="Pfam" id="PF01547">
    <property type="entry name" value="SBP_bac_1"/>
    <property type="match status" value="1"/>
</dbReference>
<gene>
    <name evidence="2" type="ORF">FPZ49_28565</name>
</gene>
<dbReference type="PROSITE" id="PS51257">
    <property type="entry name" value="PROKAR_LIPOPROTEIN"/>
    <property type="match status" value="1"/>
</dbReference>
<dbReference type="OrthoDB" id="2506821at2"/>
<dbReference type="SUPFAM" id="SSF53850">
    <property type="entry name" value="Periplasmic binding protein-like II"/>
    <property type="match status" value="1"/>
</dbReference>
<dbReference type="EMBL" id="VNJI01000052">
    <property type="protein sequence ID" value="TVY06553.1"/>
    <property type="molecule type" value="Genomic_DNA"/>
</dbReference>
<name>A0A559K324_9BACL</name>
<sequence length="539" mass="59914">MRFTKKWVPALCLTVMMAGTVLSGCSPSKSNEQSGSASQNASKSRPKITVAVYDRGQIPAGEGDFAKNRWTEWINKNSPVEVQFIPIPRNDEVAKFNTLFASGSAPDLIVTYDANYRNDLYSAKQVLPLDDLVAKTTNYKALMEKYPLVKKIGYKNDGKLYELGRVSGLRVNTELLIRGDWLKKLNLDVPKTPDELLKVAKAFTEMDPDGNGKKDTLGINLSGGGDLVINAIFGSDTYLFNNEGKLYHNFDRAKAATDFKKQLVDAGTADRDFLTDKGGEKAKQDWLNGKLGIYAVGKFTSNLSLFQTFKKNNPDAVIAPIPLPAGPYGQFSAEPDTPAGSVAMVNADTKNPEAVMQYVDWLISDQTQKTLKYGIEGENWKMGLNGCPVPIDAQKNKKELDWNADYWTPFGNSVLLGKCGDFTSTLDLNDPIQKELGDIYQKSAEVNLQKTRPHYKDVQFMPALPKDMQLISTNGMKYLDLFNKAIVSGTNYTTDQALKDAKTMWEQAGGSKVDDYYAKYYAEHMDKVYLAKKDTYEGF</sequence>
<dbReference type="Proteomes" id="UP000317036">
    <property type="component" value="Unassembled WGS sequence"/>
</dbReference>
<dbReference type="PANTHER" id="PTHR43649">
    <property type="entry name" value="ARABINOSE-BINDING PROTEIN-RELATED"/>
    <property type="match status" value="1"/>
</dbReference>
<dbReference type="PANTHER" id="PTHR43649:SF12">
    <property type="entry name" value="DIACETYLCHITOBIOSE BINDING PROTEIN DASA"/>
    <property type="match status" value="1"/>
</dbReference>
<keyword evidence="3" id="KW-1185">Reference proteome</keyword>
<reference evidence="2 3" key="1">
    <citation type="submission" date="2019-07" db="EMBL/GenBank/DDBJ databases">
        <authorList>
            <person name="Kim J."/>
        </authorList>
    </citation>
    <scope>NUCLEOTIDE SEQUENCE [LARGE SCALE GENOMIC DNA]</scope>
    <source>
        <strain evidence="2 3">JC52</strain>
    </source>
</reference>